<evidence type="ECO:0000256" key="4">
    <source>
        <dbReference type="ARBA" id="ARBA00022759"/>
    </source>
</evidence>
<dbReference type="PANTHER" id="PTHR11240:SF75">
    <property type="entry name" value="RIBONUCLEASE 3"/>
    <property type="match status" value="1"/>
</dbReference>
<keyword evidence="6" id="KW-1015">Disulfide bond</keyword>
<dbReference type="PANTHER" id="PTHR11240">
    <property type="entry name" value="RIBONUCLEASE T2"/>
    <property type="match status" value="1"/>
</dbReference>
<evidence type="ECO:0000313" key="12">
    <source>
        <dbReference type="EMBL" id="BAE92269.1"/>
    </source>
</evidence>
<dbReference type="InterPro" id="IPR036430">
    <property type="entry name" value="RNase_T2-like_sf"/>
</dbReference>
<evidence type="ECO:0000256" key="11">
    <source>
        <dbReference type="SAM" id="SignalP"/>
    </source>
</evidence>
<protein>
    <submittedName>
        <fullName evidence="12">Sk-RNase</fullName>
    </submittedName>
</protein>
<dbReference type="CDD" id="cd01061">
    <property type="entry name" value="RNase_T2_euk"/>
    <property type="match status" value="1"/>
</dbReference>
<dbReference type="InterPro" id="IPR018188">
    <property type="entry name" value="RNase_T2_His_AS_1"/>
</dbReference>
<dbReference type="GO" id="GO:0006401">
    <property type="term" value="P:RNA catabolic process"/>
    <property type="evidence" value="ECO:0007669"/>
    <property type="project" value="TreeGrafter"/>
</dbReference>
<dbReference type="AlphaFoldDB" id="Q1XGZ5"/>
<evidence type="ECO:0000256" key="2">
    <source>
        <dbReference type="ARBA" id="ARBA00022722"/>
    </source>
</evidence>
<evidence type="ECO:0000256" key="5">
    <source>
        <dbReference type="ARBA" id="ARBA00022801"/>
    </source>
</evidence>
<organism evidence="12">
    <name type="scientific">Pyrus communis</name>
    <name type="common">Pear</name>
    <name type="synonym">Pyrus domestica</name>
    <dbReference type="NCBI Taxonomy" id="23211"/>
    <lineage>
        <taxon>Eukaryota</taxon>
        <taxon>Viridiplantae</taxon>
        <taxon>Streptophyta</taxon>
        <taxon>Embryophyta</taxon>
        <taxon>Tracheophyta</taxon>
        <taxon>Spermatophyta</taxon>
        <taxon>Magnoliopsida</taxon>
        <taxon>eudicotyledons</taxon>
        <taxon>Gunneridae</taxon>
        <taxon>Pentapetalae</taxon>
        <taxon>rosids</taxon>
        <taxon>fabids</taxon>
        <taxon>Rosales</taxon>
        <taxon>Rosaceae</taxon>
        <taxon>Amygdaloideae</taxon>
        <taxon>Maleae</taxon>
        <taxon>Pyrus</taxon>
    </lineage>
</organism>
<feature type="chain" id="PRO_5004197479" evidence="11">
    <location>
        <begin position="26"/>
        <end position="228"/>
    </location>
</feature>
<evidence type="ECO:0000256" key="10">
    <source>
        <dbReference type="RuleBase" id="RU004328"/>
    </source>
</evidence>
<keyword evidence="5" id="KW-0378">Hydrolase</keyword>
<comment type="function">
    <text evidence="9">Self-incompatibility (SI) is the inherited ability of a flowering plant to prevent self-fertilization by discriminating between self and non-self pollen during pollination. In many species, self-incompatibility is controlled by the single, multiallelic locus S.</text>
</comment>
<dbReference type="GO" id="GO:0033897">
    <property type="term" value="F:ribonuclease T2 activity"/>
    <property type="evidence" value="ECO:0007669"/>
    <property type="project" value="InterPro"/>
</dbReference>
<dbReference type="GO" id="GO:0003723">
    <property type="term" value="F:RNA binding"/>
    <property type="evidence" value="ECO:0007669"/>
    <property type="project" value="InterPro"/>
</dbReference>
<keyword evidence="8" id="KW-0456">Lyase</keyword>
<feature type="signal peptide" evidence="11">
    <location>
        <begin position="1"/>
        <end position="25"/>
    </location>
</feature>
<gene>
    <name evidence="12" type="primary">Sk-RNase</name>
</gene>
<evidence type="ECO:0000256" key="9">
    <source>
        <dbReference type="ARBA" id="ARBA00025641"/>
    </source>
</evidence>
<dbReference type="Gene3D" id="3.90.730.10">
    <property type="entry name" value="Ribonuclease T2-like"/>
    <property type="match status" value="1"/>
</dbReference>
<evidence type="ECO:0000256" key="7">
    <source>
        <dbReference type="ARBA" id="ARBA00023180"/>
    </source>
</evidence>
<dbReference type="Pfam" id="PF00445">
    <property type="entry name" value="Ribonuclease_T2"/>
    <property type="match status" value="1"/>
</dbReference>
<dbReference type="SUPFAM" id="SSF55895">
    <property type="entry name" value="Ribonuclease Rh-like"/>
    <property type="match status" value="1"/>
</dbReference>
<evidence type="ECO:0000256" key="1">
    <source>
        <dbReference type="ARBA" id="ARBA00007469"/>
    </source>
</evidence>
<keyword evidence="3 11" id="KW-0732">Signal</keyword>
<keyword evidence="2" id="KW-0540">Nuclease</keyword>
<evidence type="ECO:0000256" key="3">
    <source>
        <dbReference type="ARBA" id="ARBA00022729"/>
    </source>
</evidence>
<reference evidence="12" key="1">
    <citation type="journal article" date="2006" name="Theor. Appl. Genet.">
        <title>cDNA cloning of nine S alleles and establishment of a PCR-RFLP system for genotyping European pear cultivars.</title>
        <authorList>
            <person name="Takasaki T."/>
            <person name="Moriya Y."/>
            <person name="Okada K."/>
            <person name="Yamamoto K."/>
            <person name="Iwanami H."/>
            <person name="Bessho H."/>
            <person name="Nakanishi T."/>
        </authorList>
    </citation>
    <scope>NUCLEOTIDE SEQUENCE</scope>
</reference>
<dbReference type="GO" id="GO:0016787">
    <property type="term" value="F:hydrolase activity"/>
    <property type="evidence" value="ECO:0007669"/>
    <property type="project" value="UniProtKB-KW"/>
</dbReference>
<evidence type="ECO:0000256" key="6">
    <source>
        <dbReference type="ARBA" id="ARBA00023157"/>
    </source>
</evidence>
<dbReference type="GO" id="GO:0005576">
    <property type="term" value="C:extracellular region"/>
    <property type="evidence" value="ECO:0007669"/>
    <property type="project" value="TreeGrafter"/>
</dbReference>
<proteinExistence type="inferred from homology"/>
<name>Q1XGZ5_PYRCO</name>
<dbReference type="EMBL" id="AB236432">
    <property type="protein sequence ID" value="BAE92269.1"/>
    <property type="molecule type" value="Genomic_DNA"/>
</dbReference>
<dbReference type="InterPro" id="IPR001568">
    <property type="entry name" value="RNase_T2-like"/>
</dbReference>
<keyword evidence="7" id="KW-0325">Glycoprotein</keyword>
<dbReference type="PROSITE" id="PS00530">
    <property type="entry name" value="RNASE_T2_1"/>
    <property type="match status" value="1"/>
</dbReference>
<accession>Q1XGZ5</accession>
<comment type="similarity">
    <text evidence="1 10">Belongs to the RNase T2 family.</text>
</comment>
<dbReference type="InterPro" id="IPR033697">
    <property type="entry name" value="Ribonuclease_T2_eukaryotic"/>
</dbReference>
<keyword evidence="4" id="KW-0255">Endonuclease</keyword>
<sequence length="228" mass="26032">MGITGMIYMVTMVFSLIVLILSSSAVKFDYFQFTQQYQPAVCNSNPTPCKDPPDKLFTVHGLWPSNVNGSDPKKCKATILNPQTITDLKAQLEIIWPNVLNRKAHVRFWRKQWRKHGACGYPTIADDMHYFSTVIEMYITKKQNVSEILSKANIKPEGRFRTRDDIVNAISPSIDYKKPKLKCKINNQTTELVEVGLCSDNNLTQFINCPNPFPQGSPYFCPTNNIQY</sequence>
<evidence type="ECO:0000256" key="8">
    <source>
        <dbReference type="ARBA" id="ARBA00023239"/>
    </source>
</evidence>